<dbReference type="FunFam" id="1.25.40.10:FF:000366">
    <property type="entry name" value="Pentatricopeptide (PPR) repeat-containing protein"/>
    <property type="match status" value="1"/>
</dbReference>
<dbReference type="PANTHER" id="PTHR47926">
    <property type="entry name" value="PENTATRICOPEPTIDE REPEAT-CONTAINING PROTEIN"/>
    <property type="match status" value="1"/>
</dbReference>
<evidence type="ECO:0000313" key="6">
    <source>
        <dbReference type="Proteomes" id="UP001159364"/>
    </source>
</evidence>
<dbReference type="Proteomes" id="UP001159364">
    <property type="component" value="Linkage Group LG02"/>
</dbReference>
<evidence type="ECO:0000256" key="2">
    <source>
        <dbReference type="ARBA" id="ARBA00022737"/>
    </source>
</evidence>
<dbReference type="Pfam" id="PF13041">
    <property type="entry name" value="PPR_2"/>
    <property type="match status" value="3"/>
</dbReference>
<dbReference type="GO" id="GO:0008270">
    <property type="term" value="F:zinc ion binding"/>
    <property type="evidence" value="ECO:0007669"/>
    <property type="project" value="InterPro"/>
</dbReference>
<dbReference type="FunFam" id="1.25.40.10:FF:000344">
    <property type="entry name" value="Pentatricopeptide repeat-containing protein"/>
    <property type="match status" value="1"/>
</dbReference>
<proteinExistence type="inferred from homology"/>
<reference evidence="5 6" key="1">
    <citation type="submission" date="2021-09" db="EMBL/GenBank/DDBJ databases">
        <title>Genomic insights and catalytic innovation underlie evolution of tropane alkaloids biosynthesis.</title>
        <authorList>
            <person name="Wang Y.-J."/>
            <person name="Tian T."/>
            <person name="Huang J.-P."/>
            <person name="Huang S.-X."/>
        </authorList>
    </citation>
    <scope>NUCLEOTIDE SEQUENCE [LARGE SCALE GENOMIC DNA]</scope>
    <source>
        <strain evidence="5">KIB-2018</strain>
        <tissue evidence="5">Leaf</tissue>
    </source>
</reference>
<feature type="repeat" description="PPR" evidence="3">
    <location>
        <begin position="136"/>
        <end position="170"/>
    </location>
</feature>
<name>A0AAV8TZU8_9ROSI</name>
<evidence type="ECO:0000259" key="4">
    <source>
        <dbReference type="Pfam" id="PF14432"/>
    </source>
</evidence>
<dbReference type="FunFam" id="1.25.40.10:FF:000031">
    <property type="entry name" value="Pentatricopeptide repeat-containing protein mitochondrial"/>
    <property type="match status" value="1"/>
</dbReference>
<organism evidence="5 6">
    <name type="scientific">Erythroxylum novogranatense</name>
    <dbReference type="NCBI Taxonomy" id="1862640"/>
    <lineage>
        <taxon>Eukaryota</taxon>
        <taxon>Viridiplantae</taxon>
        <taxon>Streptophyta</taxon>
        <taxon>Embryophyta</taxon>
        <taxon>Tracheophyta</taxon>
        <taxon>Spermatophyta</taxon>
        <taxon>Magnoliopsida</taxon>
        <taxon>eudicotyledons</taxon>
        <taxon>Gunneridae</taxon>
        <taxon>Pentapetalae</taxon>
        <taxon>rosids</taxon>
        <taxon>fabids</taxon>
        <taxon>Malpighiales</taxon>
        <taxon>Erythroxylaceae</taxon>
        <taxon>Erythroxylum</taxon>
    </lineage>
</organism>
<dbReference type="PANTHER" id="PTHR47926:SF386">
    <property type="entry name" value="PENTATRICOPEPTIDE REPEAT-CONTAINING PROTEIN"/>
    <property type="match status" value="1"/>
</dbReference>
<feature type="repeat" description="PPR" evidence="3">
    <location>
        <begin position="373"/>
        <end position="407"/>
    </location>
</feature>
<keyword evidence="6" id="KW-1185">Reference proteome</keyword>
<dbReference type="InterPro" id="IPR002885">
    <property type="entry name" value="PPR_rpt"/>
</dbReference>
<feature type="repeat" description="PPR" evidence="3">
    <location>
        <begin position="237"/>
        <end position="271"/>
    </location>
</feature>
<dbReference type="FunFam" id="1.25.40.10:FF:000598">
    <property type="entry name" value="pentatricopeptide repeat-containing protein At1g20230 isoform X2"/>
    <property type="match status" value="1"/>
</dbReference>
<accession>A0AAV8TZU8</accession>
<comment type="similarity">
    <text evidence="1">Belongs to the PPR family. PCMP-H subfamily.</text>
</comment>
<sequence>MARTFALGLFGHLNPTKALSLYESLSCLFVNSVSSKPNVHGQSTKIWRLIKPYRFKIGSCMARQAVCVLQSLNQTIIQWLNSTASTLLHAQQAHAHLLKTGISNDTQLATKLLSLYANNQAFVEANLVLDSVPDPSIFSFSALIHASTKLNLFVDAIRLFSKMLSQCIMPDSFVLPSVIKSCAGLSSLKTGKQIHCVAFVSGFDSDSFVLSSLVHMYVKCNRLWEARNVFDRLPQPDVVTCSALLSGHARNGRVKEAKELLNRIKHLGLGLNSVTWNGMIAGFNHSRHYLDAVVVFRDMHLEGFVLDEAGISTVLPGVGDLEMLDMGIQIHCYVMKKGFEQDKCVVSALIDMYGKCRSTMEMSKVFDEVDEKDIGSCNALVTGLSRNGCVDNALELFDKFKRQRMDLNVVSWTSIIASCSQNGKDIEALELFREMQVEGVKPNSRTIPSLLPACGNIAALMHGKAAHCFSLKRGISYDVHVGSALIDMYAKCGRIHLSLLCFEMIPTKNLVCWNALLNGYAMHGKTDEVISLFELMKGRGQNPDSISFTCLLSACVQSGRTRDGWYHFHSMSRDHGIEAKMEHYACMVTLSGRAGRLDEAFDMIKKMPFQPDACVWGALLSSCRIHNNVTLGEIAADKLFELEPRNPGNFILLSNIYASKSMWVQVDSVREMMKSRGLRKNPGCSWIEIKNRVHMLMAGDKSHPQMSQISVKLVELIMEMKRSGYIPHTDYVLQDVDEQDKEQILCGHSEKLAVVLGILNTSPGSSLRVIKNLRICGDCHSVIKFISRYEQREIFVRDTNRFHHFVNGVCSCGDYW</sequence>
<dbReference type="Gene3D" id="1.25.40.10">
    <property type="entry name" value="Tetratricopeptide repeat domain"/>
    <property type="match status" value="4"/>
</dbReference>
<dbReference type="NCBIfam" id="TIGR00756">
    <property type="entry name" value="PPR"/>
    <property type="match status" value="6"/>
</dbReference>
<dbReference type="PROSITE" id="PS51375">
    <property type="entry name" value="PPR"/>
    <property type="match status" value="6"/>
</dbReference>
<evidence type="ECO:0000313" key="5">
    <source>
        <dbReference type="EMBL" id="KAJ8772541.1"/>
    </source>
</evidence>
<dbReference type="GO" id="GO:0003723">
    <property type="term" value="F:RNA binding"/>
    <property type="evidence" value="ECO:0007669"/>
    <property type="project" value="InterPro"/>
</dbReference>
<feature type="repeat" description="PPR" evidence="3">
    <location>
        <begin position="272"/>
        <end position="306"/>
    </location>
</feature>
<dbReference type="GO" id="GO:0009451">
    <property type="term" value="P:RNA modification"/>
    <property type="evidence" value="ECO:0007669"/>
    <property type="project" value="InterPro"/>
</dbReference>
<comment type="caution">
    <text evidence="5">The sequence shown here is derived from an EMBL/GenBank/DDBJ whole genome shotgun (WGS) entry which is preliminary data.</text>
</comment>
<dbReference type="InterPro" id="IPR011990">
    <property type="entry name" value="TPR-like_helical_dom_sf"/>
</dbReference>
<dbReference type="Pfam" id="PF20430">
    <property type="entry name" value="Eplus_motif"/>
    <property type="match status" value="1"/>
</dbReference>
<dbReference type="InterPro" id="IPR046960">
    <property type="entry name" value="PPR_At4g14850-like_plant"/>
</dbReference>
<dbReference type="InterPro" id="IPR032867">
    <property type="entry name" value="DYW_dom"/>
</dbReference>
<feature type="repeat" description="PPR" evidence="3">
    <location>
        <begin position="509"/>
        <end position="543"/>
    </location>
</feature>
<keyword evidence="2" id="KW-0677">Repeat</keyword>
<feature type="domain" description="DYW" evidence="4">
    <location>
        <begin position="724"/>
        <end position="816"/>
    </location>
</feature>
<evidence type="ECO:0000256" key="3">
    <source>
        <dbReference type="PROSITE-ProRule" id="PRU00708"/>
    </source>
</evidence>
<evidence type="ECO:0000256" key="1">
    <source>
        <dbReference type="ARBA" id="ARBA00006643"/>
    </source>
</evidence>
<dbReference type="Pfam" id="PF20431">
    <property type="entry name" value="E_motif"/>
    <property type="match status" value="1"/>
</dbReference>
<feature type="repeat" description="PPR" evidence="3">
    <location>
        <begin position="408"/>
        <end position="442"/>
    </location>
</feature>
<gene>
    <name evidence="5" type="ORF">K2173_027718</name>
</gene>
<dbReference type="InterPro" id="IPR046849">
    <property type="entry name" value="E2_motif"/>
</dbReference>
<dbReference type="InterPro" id="IPR046848">
    <property type="entry name" value="E_motif"/>
</dbReference>
<dbReference type="Pfam" id="PF01535">
    <property type="entry name" value="PPR"/>
    <property type="match status" value="5"/>
</dbReference>
<protein>
    <recommendedName>
        <fullName evidence="4">DYW domain-containing protein</fullName>
    </recommendedName>
</protein>
<dbReference type="Pfam" id="PF14432">
    <property type="entry name" value="DYW_deaminase"/>
    <property type="match status" value="1"/>
</dbReference>
<dbReference type="AlphaFoldDB" id="A0AAV8TZU8"/>
<dbReference type="EMBL" id="JAIWQS010000002">
    <property type="protein sequence ID" value="KAJ8772541.1"/>
    <property type="molecule type" value="Genomic_DNA"/>
</dbReference>